<keyword evidence="4" id="KW-0378">Hydrolase</keyword>
<evidence type="ECO:0000256" key="4">
    <source>
        <dbReference type="ARBA" id="ARBA00022801"/>
    </source>
</evidence>
<dbReference type="InterPro" id="IPR002933">
    <property type="entry name" value="Peptidase_M20"/>
</dbReference>
<dbReference type="EMBL" id="SPAZ01000090">
    <property type="protein sequence ID" value="TQE36483.1"/>
    <property type="molecule type" value="Genomic_DNA"/>
</dbReference>
<evidence type="ECO:0000259" key="6">
    <source>
        <dbReference type="Pfam" id="PF07687"/>
    </source>
</evidence>
<dbReference type="Gene3D" id="3.40.630.10">
    <property type="entry name" value="Zn peptidases"/>
    <property type="match status" value="1"/>
</dbReference>
<keyword evidence="3" id="KW-0479">Metal-binding</keyword>
<sequence>MTFVAELTSRLIRCHPQYRGAGVGAALDLLADQLGALGFETELRSIDGDRLRSSPLYCDVTRWGGIFAGYGFDGVAQLVATRDFAPGGPHVLLNGHIDTEFVDDEHQWSSPGLWRSGELRGERIYGRGASDMLGGVSGIVAALRRLVEHPGLAGRVTVHIVVDEEIGGNGTLALLLDMEAAAVDGRAVDVALIAEPTAGYVCASTSGFQQYRIRCHGNPCHMVYARDGDNALTQAAHALLALDEADATLRRRHPLRPGSRYLLAGKLHGGTDAAIPAASAEIELTAALPPWIAESDALATVEEHLARRCTAAGLAIPRVEPYGLSFPGSGAVSHGGAAVSHGEAGDGRSALVRALLDADGDLRAGHFPSACDARLYEHFGIPAIVFGPGDLARAHGPDEYVTLAELEQFSDSLGSALIGTLGRAS</sequence>
<accession>A0AAE8W4G6</accession>
<dbReference type="GO" id="GO:0016787">
    <property type="term" value="F:hydrolase activity"/>
    <property type="evidence" value="ECO:0007669"/>
    <property type="project" value="UniProtKB-KW"/>
</dbReference>
<dbReference type="AlphaFoldDB" id="A0AAE8W4G6"/>
<name>A0AAE8W4G6_9ACTN</name>
<dbReference type="InterPro" id="IPR036264">
    <property type="entry name" value="Bact_exopeptidase_dim_dom"/>
</dbReference>
<dbReference type="RefSeq" id="WP_048819986.1">
    <property type="nucleotide sequence ID" value="NZ_JARAVA010000002.1"/>
</dbReference>
<evidence type="ECO:0000256" key="3">
    <source>
        <dbReference type="ARBA" id="ARBA00022723"/>
    </source>
</evidence>
<organism evidence="7 8">
    <name type="scientific">Streptomyces ipomoeae</name>
    <dbReference type="NCBI Taxonomy" id="103232"/>
    <lineage>
        <taxon>Bacteria</taxon>
        <taxon>Bacillati</taxon>
        <taxon>Actinomycetota</taxon>
        <taxon>Actinomycetes</taxon>
        <taxon>Kitasatosporales</taxon>
        <taxon>Streptomycetaceae</taxon>
        <taxon>Streptomyces</taxon>
    </lineage>
</organism>
<dbReference type="InterPro" id="IPR050072">
    <property type="entry name" value="Peptidase_M20A"/>
</dbReference>
<evidence type="ECO:0000256" key="1">
    <source>
        <dbReference type="ARBA" id="ARBA00001947"/>
    </source>
</evidence>
<keyword evidence="5" id="KW-0862">Zinc</keyword>
<dbReference type="Pfam" id="PF01546">
    <property type="entry name" value="Peptidase_M20"/>
    <property type="match status" value="1"/>
</dbReference>
<feature type="domain" description="Peptidase M20 dimerisation" evidence="6">
    <location>
        <begin position="205"/>
        <end position="307"/>
    </location>
</feature>
<comment type="similarity">
    <text evidence="2">Belongs to the peptidase M20A family.</text>
</comment>
<proteinExistence type="inferred from homology"/>
<gene>
    <name evidence="7" type="ORF">Sipo8835_10160</name>
</gene>
<protein>
    <submittedName>
        <fullName evidence="7">M20 family peptidase</fullName>
    </submittedName>
</protein>
<dbReference type="InterPro" id="IPR011650">
    <property type="entry name" value="Peptidase_M20_dimer"/>
</dbReference>
<evidence type="ECO:0000313" key="8">
    <source>
        <dbReference type="Proteomes" id="UP000318720"/>
    </source>
</evidence>
<dbReference type="GO" id="GO:0046872">
    <property type="term" value="F:metal ion binding"/>
    <property type="evidence" value="ECO:0007669"/>
    <property type="project" value="UniProtKB-KW"/>
</dbReference>
<evidence type="ECO:0000313" key="7">
    <source>
        <dbReference type="EMBL" id="TQE36483.1"/>
    </source>
</evidence>
<dbReference type="Pfam" id="PF07687">
    <property type="entry name" value="M20_dimer"/>
    <property type="match status" value="1"/>
</dbReference>
<evidence type="ECO:0000256" key="2">
    <source>
        <dbReference type="ARBA" id="ARBA00006247"/>
    </source>
</evidence>
<dbReference type="Gene3D" id="3.30.70.360">
    <property type="match status" value="1"/>
</dbReference>
<reference evidence="7 8" key="1">
    <citation type="submission" date="2019-03" db="EMBL/GenBank/DDBJ databases">
        <title>Comparative genomic analyses of the sweetpotato soil rot pathogen, Streptomyces ipomoeae.</title>
        <authorList>
            <person name="Ruschel Soares N."/>
            <person name="Badger J.H."/>
            <person name="Huguet-Tapia J.C."/>
            <person name="Clark C.A."/>
            <person name="Pettis G.S."/>
        </authorList>
    </citation>
    <scope>NUCLEOTIDE SEQUENCE [LARGE SCALE GENOMIC DNA]</scope>
    <source>
        <strain evidence="7 8">88-35</strain>
    </source>
</reference>
<evidence type="ECO:0000256" key="5">
    <source>
        <dbReference type="ARBA" id="ARBA00022833"/>
    </source>
</evidence>
<comment type="caution">
    <text evidence="7">The sequence shown here is derived from an EMBL/GenBank/DDBJ whole genome shotgun (WGS) entry which is preliminary data.</text>
</comment>
<dbReference type="PANTHER" id="PTHR43808:SF8">
    <property type="entry name" value="PEPTIDASE M20 DIMERISATION DOMAIN-CONTAINING PROTEIN"/>
    <property type="match status" value="1"/>
</dbReference>
<comment type="cofactor">
    <cofactor evidence="1">
        <name>Zn(2+)</name>
        <dbReference type="ChEBI" id="CHEBI:29105"/>
    </cofactor>
</comment>
<dbReference type="Proteomes" id="UP000318720">
    <property type="component" value="Unassembled WGS sequence"/>
</dbReference>
<dbReference type="SUPFAM" id="SSF53187">
    <property type="entry name" value="Zn-dependent exopeptidases"/>
    <property type="match status" value="1"/>
</dbReference>
<dbReference type="PANTHER" id="PTHR43808">
    <property type="entry name" value="ACETYLORNITHINE DEACETYLASE"/>
    <property type="match status" value="1"/>
</dbReference>
<dbReference type="SUPFAM" id="SSF55031">
    <property type="entry name" value="Bacterial exopeptidase dimerisation domain"/>
    <property type="match status" value="1"/>
</dbReference>